<dbReference type="PATRIC" id="fig|1408254.3.peg.1716"/>
<proteinExistence type="predicted"/>
<evidence type="ECO:0000313" key="3">
    <source>
        <dbReference type="Proteomes" id="UP000017973"/>
    </source>
</evidence>
<feature type="domain" description="Helix-turn-helix conjugative transposon-like" evidence="1">
    <location>
        <begin position="16"/>
        <end position="66"/>
    </location>
</feature>
<name>V6MA69_9BACL</name>
<dbReference type="HOGENOM" id="CLU_2749859_0_0_9"/>
<evidence type="ECO:0000313" key="2">
    <source>
        <dbReference type="EMBL" id="EST55147.1"/>
    </source>
</evidence>
<gene>
    <name evidence="2" type="ORF">T458_08655</name>
</gene>
<keyword evidence="3" id="KW-1185">Reference proteome</keyword>
<dbReference type="RefSeq" id="WP_023555728.1">
    <property type="nucleotide sequence ID" value="NZ_KI629782.1"/>
</dbReference>
<comment type="caution">
    <text evidence="2">The sequence shown here is derived from an EMBL/GenBank/DDBJ whole genome shotgun (WGS) entry which is preliminary data.</text>
</comment>
<dbReference type="Pfam" id="PF12645">
    <property type="entry name" value="HTH_16"/>
    <property type="match status" value="1"/>
</dbReference>
<dbReference type="InterPro" id="IPR024760">
    <property type="entry name" value="HTH_dom_conjug_TS-like"/>
</dbReference>
<dbReference type="EMBL" id="AYJU01000013">
    <property type="protein sequence ID" value="EST55147.1"/>
    <property type="molecule type" value="Genomic_DNA"/>
</dbReference>
<reference evidence="2 3" key="1">
    <citation type="journal article" date="2014" name="Genome Announc.">
        <title>Draft Genome Sequence of Brevibacillus panacihumi Strain W25, a Halotolerant Hydrocarbon-Degrading Bacterium.</title>
        <authorList>
            <person name="Wang X."/>
            <person name="Jin D."/>
            <person name="Zhou L."/>
            <person name="Wu L."/>
            <person name="An W."/>
            <person name="Chen Y."/>
            <person name="Zhao L."/>
        </authorList>
    </citation>
    <scope>NUCLEOTIDE SEQUENCE [LARGE SCALE GENOMIC DNA]</scope>
    <source>
        <strain evidence="2 3">W25</strain>
    </source>
</reference>
<accession>V6MA69</accession>
<dbReference type="Proteomes" id="UP000017973">
    <property type="component" value="Unassembled WGS sequence"/>
</dbReference>
<dbReference type="OrthoDB" id="2471504at2"/>
<sequence>MSRTHTQPKKYPFGKLLKLAEMGDQHAMEQILKIFESDMEQLASFIRMPREESLQQIKVDFIEEIMSGKV</sequence>
<dbReference type="AlphaFoldDB" id="V6MA69"/>
<protein>
    <recommendedName>
        <fullName evidence="1">Helix-turn-helix conjugative transposon-like domain-containing protein</fullName>
    </recommendedName>
</protein>
<evidence type="ECO:0000259" key="1">
    <source>
        <dbReference type="Pfam" id="PF12645"/>
    </source>
</evidence>
<organism evidence="2 3">
    <name type="scientific">Brevibacillus panacihumi W25</name>
    <dbReference type="NCBI Taxonomy" id="1408254"/>
    <lineage>
        <taxon>Bacteria</taxon>
        <taxon>Bacillati</taxon>
        <taxon>Bacillota</taxon>
        <taxon>Bacilli</taxon>
        <taxon>Bacillales</taxon>
        <taxon>Paenibacillaceae</taxon>
        <taxon>Brevibacillus</taxon>
    </lineage>
</organism>